<protein>
    <recommendedName>
        <fullName evidence="4">BTB domain-containing protein</fullName>
    </recommendedName>
</protein>
<dbReference type="Gene3D" id="1.25.40.420">
    <property type="match status" value="1"/>
</dbReference>
<dbReference type="EMBL" id="LGRX02035582">
    <property type="protein sequence ID" value="KAK3233989.1"/>
    <property type="molecule type" value="Genomic_DNA"/>
</dbReference>
<dbReference type="InterPro" id="IPR006652">
    <property type="entry name" value="Kelch_1"/>
</dbReference>
<dbReference type="InterPro" id="IPR011333">
    <property type="entry name" value="SKP1/BTB/POZ_sf"/>
</dbReference>
<dbReference type="Gene3D" id="3.30.710.10">
    <property type="entry name" value="Potassium Channel Kv1.1, Chain A"/>
    <property type="match status" value="1"/>
</dbReference>
<dbReference type="InterPro" id="IPR015915">
    <property type="entry name" value="Kelch-typ_b-propeller"/>
</dbReference>
<evidence type="ECO:0000256" key="3">
    <source>
        <dbReference type="ARBA" id="ARBA00022737"/>
    </source>
</evidence>
<dbReference type="InterPro" id="IPR011043">
    <property type="entry name" value="Gal_Oxase/kelch_b-propeller"/>
</dbReference>
<dbReference type="InterPro" id="IPR011705">
    <property type="entry name" value="BACK"/>
</dbReference>
<evidence type="ECO:0000256" key="1">
    <source>
        <dbReference type="ARBA" id="ARBA00004906"/>
    </source>
</evidence>
<dbReference type="Pfam" id="PF07707">
    <property type="entry name" value="BACK"/>
    <property type="match status" value="1"/>
</dbReference>
<name>A0AAE0BE23_9CHLO</name>
<keyword evidence="3" id="KW-0677">Repeat</keyword>
<dbReference type="InterPro" id="IPR000210">
    <property type="entry name" value="BTB/POZ_dom"/>
</dbReference>
<evidence type="ECO:0000313" key="5">
    <source>
        <dbReference type="EMBL" id="KAK3233989.1"/>
    </source>
</evidence>
<keyword evidence="2" id="KW-0880">Kelch repeat</keyword>
<dbReference type="SUPFAM" id="SSF50965">
    <property type="entry name" value="Galactose oxidase, central domain"/>
    <property type="match status" value="1"/>
</dbReference>
<dbReference type="PROSITE" id="PS50097">
    <property type="entry name" value="BTB"/>
    <property type="match status" value="1"/>
</dbReference>
<dbReference type="AlphaFoldDB" id="A0AAE0BE23"/>
<dbReference type="Proteomes" id="UP001190700">
    <property type="component" value="Unassembled WGS sequence"/>
</dbReference>
<dbReference type="PANTHER" id="PTHR24412">
    <property type="entry name" value="KELCH PROTEIN"/>
    <property type="match status" value="1"/>
</dbReference>
<evidence type="ECO:0000256" key="2">
    <source>
        <dbReference type="ARBA" id="ARBA00022441"/>
    </source>
</evidence>
<dbReference type="Pfam" id="PF01344">
    <property type="entry name" value="Kelch_1"/>
    <property type="match status" value="3"/>
</dbReference>
<gene>
    <name evidence="5" type="ORF">CYMTET_55739</name>
</gene>
<comment type="caution">
    <text evidence="5">The sequence shown here is derived from an EMBL/GenBank/DDBJ whole genome shotgun (WGS) entry which is preliminary data.</text>
</comment>
<feature type="domain" description="BTB" evidence="4">
    <location>
        <begin position="35"/>
        <end position="105"/>
    </location>
</feature>
<dbReference type="InterPro" id="IPR017096">
    <property type="entry name" value="BTB-kelch_protein"/>
</dbReference>
<accession>A0AAE0BE23</accession>
<dbReference type="SMART" id="SM00225">
    <property type="entry name" value="BTB"/>
    <property type="match status" value="1"/>
</dbReference>
<dbReference type="SMART" id="SM00612">
    <property type="entry name" value="Kelch"/>
    <property type="match status" value="5"/>
</dbReference>
<dbReference type="Pfam" id="PF00651">
    <property type="entry name" value="BTB"/>
    <property type="match status" value="1"/>
</dbReference>
<comment type="pathway">
    <text evidence="1">Protein modification; protein ubiquitination.</text>
</comment>
<dbReference type="PIRSF" id="PIRSF037037">
    <property type="entry name" value="Kelch-like_protein_gigaxonin"/>
    <property type="match status" value="1"/>
</dbReference>
<organism evidence="5 6">
    <name type="scientific">Cymbomonas tetramitiformis</name>
    <dbReference type="NCBI Taxonomy" id="36881"/>
    <lineage>
        <taxon>Eukaryota</taxon>
        <taxon>Viridiplantae</taxon>
        <taxon>Chlorophyta</taxon>
        <taxon>Pyramimonadophyceae</taxon>
        <taxon>Pyramimonadales</taxon>
        <taxon>Pyramimonadaceae</taxon>
        <taxon>Cymbomonas</taxon>
    </lineage>
</organism>
<proteinExistence type="predicted"/>
<evidence type="ECO:0000313" key="6">
    <source>
        <dbReference type="Proteomes" id="UP001190700"/>
    </source>
</evidence>
<sequence>MSGIECEEIVSETVALNSCSWGDSLLELWEEGQLCDITLCTSTDELPAHRIVLASASPFFRAMFTGAGEHMAEGKSTRVDITGVDGETLRQLVACVYRREVEITPQNVEGLLGGSAYLGLRQIQDACSDFLHASLGVCNCLAIMTMASTYRCGPLHSAARRFSAQHFAEVVEADDGATFLSLLPEDVVLLLRDNELQVQTEQEVLRALLKWVHHDHSARQPLLPGMLSCVRLPLIPTQVLKTEVLLADLIAECEACTAQAQSAIQAQRAGTHLRMERRIQCANRLIVLGGYDDAWRSLRKVEIFEPSTSSWSSGALMDCALSFVGSACLDGELYVVGGSTFSSTVLRYTIASETWGAISPLSTPRAHSGWQPSGRGMYAAVSSGQSRGVAWPALTAPLPSPSPSPYLSPQQEVRTVERLDRGLGEWTAMADMPLPGCSLGVAAIGEHLYAVGGQAGRSTYGHCHMYDPYRDTWHPLGAHMGIERKYLGVGTVECRLYAVGGMDAQRTRLSCVEAYDPRVGKWEPVGEMSVCRSSFGIATLDGCLYRSRKPGGAHGNSKMSKMRHVEPADLFDLFAAEGHICSARLAESQHSMQSIARSPLLLDAS</sequence>
<dbReference type="FunFam" id="1.25.40.420:FF:000001">
    <property type="entry name" value="Kelch-like family member 12"/>
    <property type="match status" value="1"/>
</dbReference>
<keyword evidence="6" id="KW-1185">Reference proteome</keyword>
<dbReference type="Gene3D" id="2.120.10.80">
    <property type="entry name" value="Kelch-type beta propeller"/>
    <property type="match status" value="2"/>
</dbReference>
<evidence type="ECO:0000259" key="4">
    <source>
        <dbReference type="PROSITE" id="PS50097"/>
    </source>
</evidence>
<reference evidence="5 6" key="1">
    <citation type="journal article" date="2015" name="Genome Biol. Evol.">
        <title>Comparative Genomics of a Bacterivorous Green Alga Reveals Evolutionary Causalities and Consequences of Phago-Mixotrophic Mode of Nutrition.</title>
        <authorList>
            <person name="Burns J.A."/>
            <person name="Paasch A."/>
            <person name="Narechania A."/>
            <person name="Kim E."/>
        </authorList>
    </citation>
    <scope>NUCLEOTIDE SEQUENCE [LARGE SCALE GENOMIC DNA]</scope>
    <source>
        <strain evidence="5 6">PLY_AMNH</strain>
    </source>
</reference>
<dbReference type="SMART" id="SM00875">
    <property type="entry name" value="BACK"/>
    <property type="match status" value="1"/>
</dbReference>
<dbReference type="SUPFAM" id="SSF54695">
    <property type="entry name" value="POZ domain"/>
    <property type="match status" value="1"/>
</dbReference>
<dbReference type="PANTHER" id="PTHR24412:SF489">
    <property type="entry name" value="RING FINGER DOMAIN AND KELCH REPEAT-CONTAINING PROTEIN DDB_G0271372"/>
    <property type="match status" value="1"/>
</dbReference>